<sequence length="1232" mass="136898">MSTTLPLFWNLSSVDKKERIDASVKLVGTLEKLQASFVPKEPSSEGEDEDEHGEDDGEEDEGNTAKKEDAKLNWMNAADVSYSIRRLVRGLASPRESSRLGFAVALTELLSRIDTVTCSQILTLVLDASQPSGSMSGQEERDVLFARLFGLTSLIQSGLIVRAHTLPSSGSTSATASSLQGYTDVLSQLVALGERKSWLRESAWWTIGLAIEALHRSEVDWKEDAVKETLSVAFGEGSVWTPEKVALTVKMQRLWPEREWKKLLAPAIKHGDVLHTSNMATLAKILKESEVEDEDMPKAGGRSWKPQVHYVWDLLLDELLPPSSTNRAPKGSFQEFFRIVVDESLFASSASIERKYWGFEVFHRALPRVKAADLPMLFTKNFMRTWINHLSHFDRYLHNFAKKIATTIHTVVQKNPEIGFSFILQLTGVHGNQQFDKLTKTKTVESLLMTMNVDGIKSYIAYLLKQINEDGGSEQNDIQVTNSRRSWIIEQFAALIRNGAIPKDDEWVQLILDWLTVHGLFVIKKKTEKSNFTAVHSIPSPPLSDDLRKQCRERLLSSVAELTTQAVLAKSSEKMQKLVGVTSSGEFWVARVLRSIGQLEKDTKHVELLVGFDEDDRAKMDKARQVASSFGKVINNRDAIRGAAIISVFIQVSGEHKEAAKGGELLLLSSLLQLYTTDDADQVETTSLESCIDGCSRLFPSGHKQKASKKSIKPSDDEELEPEAIDVLVDTIIGFLERATAYMRAVANQSFSLLTGAVQDSTIDLILAQLERRDPADLVADSDEEMEVDEDAANEEASEGEDDDENDDDDDDSSSEDEEGDKSESEDGDEEEDEELRRKITEALRANGIESATGLSDDESEEEMDDDQMMAIDDQLAQIFRERTKGKGKDENLQREATHFKNRILDLLDLFIKKQPASPFVLRLVIPLLALTFSDEKQLSEKAGGLLKSRIGKLKDVPSSFDKEQAVEVLQDLHTRARKVHSLDALATIAHCSLYVSKILLHAEEEDHVLKAYRGSLVDFTERKASDLNGKFFEDFIKRHPRAAWGLRLDLLKATEKAVNAYRQNQAYGLIVTLLGSLAPTEDQASEISAFMELLRTNLHAALSSACKDSTATPAHVKELLKLVLVAIRQTKRLTVKGEDASRIWQTDLWKNLQAELASAEHLTASTAVHGMCKQVVQLTQSHSQPSKKSAKGNEKAAGKSKGKRKAEAVDGDGGAAATKKVKRKKSSTKDA</sequence>
<keyword evidence="2" id="KW-1185">Reference proteome</keyword>
<dbReference type="Proteomes" id="UP000814140">
    <property type="component" value="Unassembled WGS sequence"/>
</dbReference>
<evidence type="ECO:0000313" key="1">
    <source>
        <dbReference type="EMBL" id="KAI0060788.1"/>
    </source>
</evidence>
<evidence type="ECO:0000313" key="2">
    <source>
        <dbReference type="Proteomes" id="UP000814140"/>
    </source>
</evidence>
<reference evidence="1" key="2">
    <citation type="journal article" date="2022" name="New Phytol.">
        <title>Evolutionary transition to the ectomycorrhizal habit in the genomes of a hyperdiverse lineage of mushroom-forming fungi.</title>
        <authorList>
            <person name="Looney B."/>
            <person name="Miyauchi S."/>
            <person name="Morin E."/>
            <person name="Drula E."/>
            <person name="Courty P.E."/>
            <person name="Kohler A."/>
            <person name="Kuo A."/>
            <person name="LaButti K."/>
            <person name="Pangilinan J."/>
            <person name="Lipzen A."/>
            <person name="Riley R."/>
            <person name="Andreopoulos W."/>
            <person name="He G."/>
            <person name="Johnson J."/>
            <person name="Nolan M."/>
            <person name="Tritt A."/>
            <person name="Barry K.W."/>
            <person name="Grigoriev I.V."/>
            <person name="Nagy L.G."/>
            <person name="Hibbett D."/>
            <person name="Henrissat B."/>
            <person name="Matheny P.B."/>
            <person name="Labbe J."/>
            <person name="Martin F.M."/>
        </authorList>
    </citation>
    <scope>NUCLEOTIDE SEQUENCE</scope>
    <source>
        <strain evidence="1">HHB10654</strain>
    </source>
</reference>
<comment type="caution">
    <text evidence="1">The sequence shown here is derived from an EMBL/GenBank/DDBJ whole genome shotgun (WGS) entry which is preliminary data.</text>
</comment>
<proteinExistence type="predicted"/>
<accession>A0ACB8SY61</accession>
<organism evidence="1 2">
    <name type="scientific">Artomyces pyxidatus</name>
    <dbReference type="NCBI Taxonomy" id="48021"/>
    <lineage>
        <taxon>Eukaryota</taxon>
        <taxon>Fungi</taxon>
        <taxon>Dikarya</taxon>
        <taxon>Basidiomycota</taxon>
        <taxon>Agaricomycotina</taxon>
        <taxon>Agaricomycetes</taxon>
        <taxon>Russulales</taxon>
        <taxon>Auriscalpiaceae</taxon>
        <taxon>Artomyces</taxon>
    </lineage>
</organism>
<name>A0ACB8SY61_9AGAM</name>
<protein>
    <submittedName>
        <fullName evidence="1">Uncharacterized protein</fullName>
    </submittedName>
</protein>
<gene>
    <name evidence="1" type="ORF">BV25DRAFT_1827328</name>
</gene>
<reference evidence="1" key="1">
    <citation type="submission" date="2021-03" db="EMBL/GenBank/DDBJ databases">
        <authorList>
            <consortium name="DOE Joint Genome Institute"/>
            <person name="Ahrendt S."/>
            <person name="Looney B.P."/>
            <person name="Miyauchi S."/>
            <person name="Morin E."/>
            <person name="Drula E."/>
            <person name="Courty P.E."/>
            <person name="Chicoki N."/>
            <person name="Fauchery L."/>
            <person name="Kohler A."/>
            <person name="Kuo A."/>
            <person name="Labutti K."/>
            <person name="Pangilinan J."/>
            <person name="Lipzen A."/>
            <person name="Riley R."/>
            <person name="Andreopoulos W."/>
            <person name="He G."/>
            <person name="Johnson J."/>
            <person name="Barry K.W."/>
            <person name="Grigoriev I.V."/>
            <person name="Nagy L."/>
            <person name="Hibbett D."/>
            <person name="Henrissat B."/>
            <person name="Matheny P.B."/>
            <person name="Labbe J."/>
            <person name="Martin F."/>
        </authorList>
    </citation>
    <scope>NUCLEOTIDE SEQUENCE</scope>
    <source>
        <strain evidence="1">HHB10654</strain>
    </source>
</reference>
<dbReference type="EMBL" id="MU277216">
    <property type="protein sequence ID" value="KAI0060788.1"/>
    <property type="molecule type" value="Genomic_DNA"/>
</dbReference>